<dbReference type="InterPro" id="IPR002110">
    <property type="entry name" value="Ankyrin_rpt"/>
</dbReference>
<keyword evidence="1" id="KW-0677">Repeat</keyword>
<dbReference type="EnsemblMetazoa" id="G12958.1">
    <property type="protein sequence ID" value="G12958.1:cds"/>
    <property type="gene ID" value="G12958"/>
</dbReference>
<dbReference type="AlphaFoldDB" id="A0A8W8I7F4"/>
<evidence type="ECO:0008006" key="7">
    <source>
        <dbReference type="Google" id="ProtNLM"/>
    </source>
</evidence>
<dbReference type="OMA" id="PYTCNEL"/>
<dbReference type="RefSeq" id="XP_034324059.1">
    <property type="nucleotide sequence ID" value="XM_034468168.2"/>
</dbReference>
<dbReference type="SMART" id="SM00248">
    <property type="entry name" value="ANK"/>
    <property type="match status" value="3"/>
</dbReference>
<evidence type="ECO:0000256" key="3">
    <source>
        <dbReference type="PROSITE-ProRule" id="PRU00023"/>
    </source>
</evidence>
<dbReference type="GeneID" id="105317814"/>
<sequence length="259" mass="28339">MQDTKSAKCKEDENIERQRRGSNSGKRQGVPAALRLMSPCDSDQELNDLEVASVLEGKQQGNDCFSPTKLKRHETPVRPTTVMTNLQRGNVQTTTPLFKNISLHQMAAQGELTHLQQEISDGCDVNKLDTNDMTALLWACANGQQPAVEFLIKSGADINISGSHGENALLMASCNGYLGIVEILLKLCMDINATDETGNTALMYAAYGGHESVVKLLLESGADITTQNEDNMNVMDMVVGQGNKIIQQVIERHMLSLFE</sequence>
<evidence type="ECO:0000313" key="6">
    <source>
        <dbReference type="Proteomes" id="UP000005408"/>
    </source>
</evidence>
<feature type="region of interest" description="Disordered" evidence="4">
    <location>
        <begin position="1"/>
        <end position="31"/>
    </location>
</feature>
<dbReference type="InterPro" id="IPR036770">
    <property type="entry name" value="Ankyrin_rpt-contain_sf"/>
</dbReference>
<keyword evidence="6" id="KW-1185">Reference proteome</keyword>
<evidence type="ECO:0000256" key="2">
    <source>
        <dbReference type="ARBA" id="ARBA00023043"/>
    </source>
</evidence>
<dbReference type="SUPFAM" id="SSF48403">
    <property type="entry name" value="Ankyrin repeat"/>
    <property type="match status" value="1"/>
</dbReference>
<reference evidence="5" key="1">
    <citation type="submission" date="2022-08" db="UniProtKB">
        <authorList>
            <consortium name="EnsemblMetazoa"/>
        </authorList>
    </citation>
    <scope>IDENTIFICATION</scope>
    <source>
        <strain evidence="5">05x7-T-G4-1.051#20</strain>
    </source>
</reference>
<evidence type="ECO:0000313" key="5">
    <source>
        <dbReference type="EnsemblMetazoa" id="G12958.1:cds"/>
    </source>
</evidence>
<dbReference type="OrthoDB" id="9977361at2759"/>
<dbReference type="PANTHER" id="PTHR24171">
    <property type="entry name" value="ANKYRIN REPEAT DOMAIN-CONTAINING PROTEIN 39-RELATED"/>
    <property type="match status" value="1"/>
</dbReference>
<evidence type="ECO:0000256" key="4">
    <source>
        <dbReference type="SAM" id="MobiDB-lite"/>
    </source>
</evidence>
<evidence type="ECO:0000256" key="1">
    <source>
        <dbReference type="ARBA" id="ARBA00022737"/>
    </source>
</evidence>
<proteinExistence type="predicted"/>
<dbReference type="Pfam" id="PF00023">
    <property type="entry name" value="Ank"/>
    <property type="match status" value="1"/>
</dbReference>
<dbReference type="Proteomes" id="UP000005408">
    <property type="component" value="Unassembled WGS sequence"/>
</dbReference>
<dbReference type="Gene3D" id="1.25.40.20">
    <property type="entry name" value="Ankyrin repeat-containing domain"/>
    <property type="match status" value="1"/>
</dbReference>
<dbReference type="PROSITE" id="PS50088">
    <property type="entry name" value="ANK_REPEAT"/>
    <property type="match status" value="3"/>
</dbReference>
<dbReference type="KEGG" id="crg:105317814"/>
<dbReference type="PROSITE" id="PS50297">
    <property type="entry name" value="ANK_REP_REGION"/>
    <property type="match status" value="2"/>
</dbReference>
<feature type="repeat" description="ANK" evidence="3">
    <location>
        <begin position="164"/>
        <end position="196"/>
    </location>
</feature>
<feature type="repeat" description="ANK" evidence="3">
    <location>
        <begin position="197"/>
        <end position="229"/>
    </location>
</feature>
<feature type="compositionally biased region" description="Basic and acidic residues" evidence="4">
    <location>
        <begin position="1"/>
        <end position="19"/>
    </location>
</feature>
<accession>A0A8W8I7F4</accession>
<keyword evidence="2 3" id="KW-0040">ANK repeat</keyword>
<name>A0A8W8I7F4_MAGGI</name>
<organism evidence="5 6">
    <name type="scientific">Magallana gigas</name>
    <name type="common">Pacific oyster</name>
    <name type="synonym">Crassostrea gigas</name>
    <dbReference type="NCBI Taxonomy" id="29159"/>
    <lineage>
        <taxon>Eukaryota</taxon>
        <taxon>Metazoa</taxon>
        <taxon>Spiralia</taxon>
        <taxon>Lophotrochozoa</taxon>
        <taxon>Mollusca</taxon>
        <taxon>Bivalvia</taxon>
        <taxon>Autobranchia</taxon>
        <taxon>Pteriomorphia</taxon>
        <taxon>Ostreida</taxon>
        <taxon>Ostreoidea</taxon>
        <taxon>Ostreidae</taxon>
        <taxon>Magallana</taxon>
    </lineage>
</organism>
<dbReference type="Pfam" id="PF12796">
    <property type="entry name" value="Ank_2"/>
    <property type="match status" value="1"/>
</dbReference>
<protein>
    <recommendedName>
        <fullName evidence="7">Ankyrin repeat family A protein 2</fullName>
    </recommendedName>
</protein>
<feature type="repeat" description="ANK" evidence="3">
    <location>
        <begin position="131"/>
        <end position="163"/>
    </location>
</feature>